<name>A0A4U0UCM8_9PEZI</name>
<proteinExistence type="predicted"/>
<gene>
    <name evidence="2" type="ORF">B0A50_00751</name>
</gene>
<comment type="caution">
    <text evidence="2">The sequence shown here is derived from an EMBL/GenBank/DDBJ whole genome shotgun (WGS) entry which is preliminary data.</text>
</comment>
<evidence type="ECO:0000256" key="1">
    <source>
        <dbReference type="SAM" id="MobiDB-lite"/>
    </source>
</evidence>
<feature type="compositionally biased region" description="Basic residues" evidence="1">
    <location>
        <begin position="230"/>
        <end position="245"/>
    </location>
</feature>
<reference evidence="2 3" key="1">
    <citation type="submission" date="2017-03" db="EMBL/GenBank/DDBJ databases">
        <title>Genomes of endolithic fungi from Antarctica.</title>
        <authorList>
            <person name="Coleine C."/>
            <person name="Masonjones S."/>
            <person name="Stajich J.E."/>
        </authorList>
    </citation>
    <scope>NUCLEOTIDE SEQUENCE [LARGE SCALE GENOMIC DNA]</scope>
    <source>
        <strain evidence="2 3">CCFEE 6315</strain>
    </source>
</reference>
<dbReference type="Proteomes" id="UP000308549">
    <property type="component" value="Unassembled WGS sequence"/>
</dbReference>
<sequence length="290" mass="32245">MDTTTAAPRHFYNADQPIIESFVEARKIKVVNDFSPTVFNELYAKLNTHNEEYNDGNEDLGKSHQGRNPFLGPRQSCQPGGRSPPRLWRVLCFISDPSMGVPSMCAPSMGAVDPTSPSRRKRSAVELDEASASETPRKKPTAEITAHTMAEGLASQTPRKRSAAKTSTPRRTSASLRKMSRTLTARKASTTGDITNNPFETQKNQWQANCSLHAWATLHDEQSDSSIQRKERRSRRKTPGSKTKGKAADEQPAGEVEQPLEVLEVLSFTRTIIFKVNRLRNGKVELAKII</sequence>
<accession>A0A4U0UCM8</accession>
<dbReference type="EMBL" id="NAJL01000003">
    <property type="protein sequence ID" value="TKA33198.1"/>
    <property type="molecule type" value="Genomic_DNA"/>
</dbReference>
<feature type="region of interest" description="Disordered" evidence="1">
    <location>
        <begin position="220"/>
        <end position="256"/>
    </location>
</feature>
<feature type="compositionally biased region" description="Polar residues" evidence="1">
    <location>
        <begin position="164"/>
        <end position="199"/>
    </location>
</feature>
<keyword evidence="3" id="KW-1185">Reference proteome</keyword>
<feature type="region of interest" description="Disordered" evidence="1">
    <location>
        <begin position="53"/>
        <end position="82"/>
    </location>
</feature>
<organism evidence="2 3">
    <name type="scientific">Salinomyces thailandicus</name>
    <dbReference type="NCBI Taxonomy" id="706561"/>
    <lineage>
        <taxon>Eukaryota</taxon>
        <taxon>Fungi</taxon>
        <taxon>Dikarya</taxon>
        <taxon>Ascomycota</taxon>
        <taxon>Pezizomycotina</taxon>
        <taxon>Dothideomycetes</taxon>
        <taxon>Dothideomycetidae</taxon>
        <taxon>Mycosphaerellales</taxon>
        <taxon>Teratosphaeriaceae</taxon>
        <taxon>Salinomyces</taxon>
    </lineage>
</organism>
<evidence type="ECO:0000313" key="3">
    <source>
        <dbReference type="Proteomes" id="UP000308549"/>
    </source>
</evidence>
<feature type="region of interest" description="Disordered" evidence="1">
    <location>
        <begin position="105"/>
        <end position="199"/>
    </location>
</feature>
<protein>
    <submittedName>
        <fullName evidence="2">Uncharacterized protein</fullName>
    </submittedName>
</protein>
<dbReference type="AlphaFoldDB" id="A0A4U0UCM8"/>
<evidence type="ECO:0000313" key="2">
    <source>
        <dbReference type="EMBL" id="TKA33198.1"/>
    </source>
</evidence>